<sequence length="198" mass="21012">MTKKPTLAFFGATGGSTLACLIPALKSGYTCNALVRTPNKLLTLLSTHNAPTTNLTIIPGSATSLPAVHQTLLLPSTSTPTPTAVDLIITGIGGTLISNLPNPIPTLDNPTICTDATRTILTAARSLPSKPKIVVITGTGINYTKRDVPILMWPLYHWLLRVPHADKRCDYYGVRGDVVGLCCNFGGVNSAWFVGFIV</sequence>
<keyword evidence="3" id="KW-1185">Reference proteome</keyword>
<dbReference type="GeneID" id="37219287"/>
<evidence type="ECO:0000313" key="2">
    <source>
        <dbReference type="EMBL" id="RAK96488.1"/>
    </source>
</evidence>
<dbReference type="GO" id="GO:0004074">
    <property type="term" value="F:biliverdin reductase [NAD(P)H] activity"/>
    <property type="evidence" value="ECO:0007669"/>
    <property type="project" value="TreeGrafter"/>
</dbReference>
<evidence type="ECO:0000313" key="3">
    <source>
        <dbReference type="Proteomes" id="UP000249402"/>
    </source>
</evidence>
<accession>A0A395GNE8</accession>
<gene>
    <name evidence="2" type="ORF">BO80DRAFT_224638</name>
</gene>
<dbReference type="PROSITE" id="PS51257">
    <property type="entry name" value="PROKAR_LIPOPROTEIN"/>
    <property type="match status" value="1"/>
</dbReference>
<dbReference type="EMBL" id="KZ824474">
    <property type="protein sequence ID" value="RAK96488.1"/>
    <property type="molecule type" value="Genomic_DNA"/>
</dbReference>
<dbReference type="AlphaFoldDB" id="A0A395GNE8"/>
<proteinExistence type="inferred from homology"/>
<dbReference type="InterPro" id="IPR036291">
    <property type="entry name" value="NAD(P)-bd_dom_sf"/>
</dbReference>
<dbReference type="STRING" id="1448316.A0A395GNE8"/>
<name>A0A395GNE8_9EURO</name>
<reference evidence="2 3" key="1">
    <citation type="submission" date="2018-02" db="EMBL/GenBank/DDBJ databases">
        <title>The genomes of Aspergillus section Nigri reveals drivers in fungal speciation.</title>
        <authorList>
            <consortium name="DOE Joint Genome Institute"/>
            <person name="Vesth T.C."/>
            <person name="Nybo J."/>
            <person name="Theobald S."/>
            <person name="Brandl J."/>
            <person name="Frisvad J.C."/>
            <person name="Nielsen K.F."/>
            <person name="Lyhne E.K."/>
            <person name="Kogle M.E."/>
            <person name="Kuo A."/>
            <person name="Riley R."/>
            <person name="Clum A."/>
            <person name="Nolan M."/>
            <person name="Lipzen A."/>
            <person name="Salamov A."/>
            <person name="Henrissat B."/>
            <person name="Wiebenga A."/>
            <person name="De vries R.P."/>
            <person name="Grigoriev I.V."/>
            <person name="Mortensen U.H."/>
            <person name="Andersen M.R."/>
            <person name="Baker S.E."/>
        </authorList>
    </citation>
    <scope>NUCLEOTIDE SEQUENCE [LARGE SCALE GENOMIC DNA]</scope>
    <source>
        <strain evidence="2 3">CBS 121593</strain>
    </source>
</reference>
<organism evidence="2 3">
    <name type="scientific">Aspergillus ibericus CBS 121593</name>
    <dbReference type="NCBI Taxonomy" id="1448316"/>
    <lineage>
        <taxon>Eukaryota</taxon>
        <taxon>Fungi</taxon>
        <taxon>Dikarya</taxon>
        <taxon>Ascomycota</taxon>
        <taxon>Pezizomycotina</taxon>
        <taxon>Eurotiomycetes</taxon>
        <taxon>Eurotiomycetidae</taxon>
        <taxon>Eurotiales</taxon>
        <taxon>Aspergillaceae</taxon>
        <taxon>Aspergillus</taxon>
        <taxon>Aspergillus subgen. Circumdati</taxon>
    </lineage>
</organism>
<dbReference type="GO" id="GO:0042602">
    <property type="term" value="F:riboflavin reductase (NADPH) activity"/>
    <property type="evidence" value="ECO:0007669"/>
    <property type="project" value="TreeGrafter"/>
</dbReference>
<dbReference type="InterPro" id="IPR051606">
    <property type="entry name" value="Polyketide_Oxido-like"/>
</dbReference>
<dbReference type="SUPFAM" id="SSF51735">
    <property type="entry name" value="NAD(P)-binding Rossmann-fold domains"/>
    <property type="match status" value="1"/>
</dbReference>
<dbReference type="Gene3D" id="3.40.50.720">
    <property type="entry name" value="NAD(P)-binding Rossmann-like Domain"/>
    <property type="match status" value="1"/>
</dbReference>
<evidence type="ECO:0008006" key="4">
    <source>
        <dbReference type="Google" id="ProtNLM"/>
    </source>
</evidence>
<dbReference type="PANTHER" id="PTHR43355">
    <property type="entry name" value="FLAVIN REDUCTASE (NADPH)"/>
    <property type="match status" value="1"/>
</dbReference>
<comment type="similarity">
    <text evidence="1">Belongs to the avfA family.</text>
</comment>
<protein>
    <recommendedName>
        <fullName evidence="4">NAD(P)-binding domain-containing protein</fullName>
    </recommendedName>
</protein>
<dbReference type="RefSeq" id="XP_025570816.1">
    <property type="nucleotide sequence ID" value="XM_025714422.1"/>
</dbReference>
<dbReference type="OrthoDB" id="63935at2759"/>
<dbReference type="VEuPathDB" id="FungiDB:BO80DRAFT_224638"/>
<dbReference type="PANTHER" id="PTHR43355:SF2">
    <property type="entry name" value="FLAVIN REDUCTASE (NADPH)"/>
    <property type="match status" value="1"/>
</dbReference>
<evidence type="ECO:0000256" key="1">
    <source>
        <dbReference type="ARBA" id="ARBA00038376"/>
    </source>
</evidence>
<dbReference type="Proteomes" id="UP000249402">
    <property type="component" value="Unassembled WGS sequence"/>
</dbReference>